<dbReference type="Gene3D" id="3.30.70.360">
    <property type="match status" value="1"/>
</dbReference>
<dbReference type="InterPro" id="IPR010158">
    <property type="entry name" value="Amidase_Cbmase"/>
</dbReference>
<sequence length="418" mass="45977">MEKINRQRLQGLLEQFSSFGATGKNGVSRLSLSEEDLAARGKFIEISEEIGLSVTVDDMGNLYATLPGKEDLPPIAMGSHLDSVVKGGRFDGTLGVVAGLEVVRTIVERNVETKHPITVINFTNEEGARFDPAMMSSGVLAGKFAKEDMLQSSDTEGMTFGQALEQSGYAGEVGNRLKEAAAFVELHIEQGPVLEHNAEEIGVIEGVMGMACYEISLKGESNHAGTTPIPMRKDPMFASAQIMVELQRELKKLPEDLVYTIGRINAYPNIHTVIPNEVTFTIEARHTNMDVIRQVEKMIEHLPKMVERCMLSSRKLWGRDTVEFNRDIVQAVSESAEALGFKSRKMYSGAGHDAQFIASYIPAAMIFVPSAKGYSHREDEYTSFEDCAKGADVLLNTVLKLDRSAGLQENKVLEENRA</sequence>
<dbReference type="Pfam" id="PF01546">
    <property type="entry name" value="Peptidase_M20"/>
    <property type="match status" value="1"/>
</dbReference>
<proteinExistence type="inferred from homology"/>
<dbReference type="EMBL" id="LQNT01000012">
    <property type="protein sequence ID" value="KZE36881.1"/>
    <property type="molecule type" value="Genomic_DNA"/>
</dbReference>
<evidence type="ECO:0000313" key="6">
    <source>
        <dbReference type="Proteomes" id="UP000076490"/>
    </source>
</evidence>
<dbReference type="Pfam" id="PF07687">
    <property type="entry name" value="M20_dimer"/>
    <property type="match status" value="1"/>
</dbReference>
<dbReference type="GO" id="GO:0046872">
    <property type="term" value="F:metal ion binding"/>
    <property type="evidence" value="ECO:0007669"/>
    <property type="project" value="UniProtKB-KW"/>
</dbReference>
<dbReference type="PANTHER" id="PTHR32494:SF5">
    <property type="entry name" value="ALLANTOATE AMIDOHYDROLASE"/>
    <property type="match status" value="1"/>
</dbReference>
<evidence type="ECO:0000256" key="2">
    <source>
        <dbReference type="ARBA" id="ARBA00022801"/>
    </source>
</evidence>
<comment type="caution">
    <text evidence="5">The sequence shown here is derived from an EMBL/GenBank/DDBJ whole genome shotgun (WGS) entry which is preliminary data.</text>
</comment>
<feature type="binding site" evidence="3">
    <location>
        <position position="126"/>
    </location>
    <ligand>
        <name>Zn(2+)</name>
        <dbReference type="ChEBI" id="CHEBI:29105"/>
        <label>2</label>
    </ligand>
</feature>
<name>A0A163EPN9_9BACL</name>
<dbReference type="RefSeq" id="WP_063183186.1">
    <property type="nucleotide sequence ID" value="NZ_LQNT01000012.1"/>
</dbReference>
<feature type="binding site" evidence="3">
    <location>
        <position position="91"/>
    </location>
    <ligand>
        <name>Zn(2+)</name>
        <dbReference type="ChEBI" id="CHEBI:29105"/>
        <label>2</label>
    </ligand>
</feature>
<dbReference type="AlphaFoldDB" id="A0A163EPN9"/>
<organism evidence="5 6">
    <name type="scientific">Bhargavaea cecembensis</name>
    <dbReference type="NCBI Taxonomy" id="394098"/>
    <lineage>
        <taxon>Bacteria</taxon>
        <taxon>Bacillati</taxon>
        <taxon>Bacillota</taxon>
        <taxon>Bacilli</taxon>
        <taxon>Bacillales</taxon>
        <taxon>Caryophanaceae</taxon>
        <taxon>Bhargavaea</taxon>
    </lineage>
</organism>
<dbReference type="NCBIfam" id="TIGR01879">
    <property type="entry name" value="hydantase"/>
    <property type="match status" value="1"/>
</dbReference>
<dbReference type="SUPFAM" id="SSF53187">
    <property type="entry name" value="Zn-dependent exopeptidases"/>
    <property type="match status" value="1"/>
</dbReference>
<comment type="similarity">
    <text evidence="1">Belongs to the peptidase M20 family.</text>
</comment>
<accession>A0A163EPN9</accession>
<dbReference type="InterPro" id="IPR011650">
    <property type="entry name" value="Peptidase_M20_dimer"/>
</dbReference>
<feature type="binding site" evidence="3">
    <location>
        <position position="376"/>
    </location>
    <ligand>
        <name>Zn(2+)</name>
        <dbReference type="ChEBI" id="CHEBI:29105"/>
        <label>2</label>
    </ligand>
</feature>
<dbReference type="CDD" id="cd03884">
    <property type="entry name" value="M20_bAS"/>
    <property type="match status" value="1"/>
</dbReference>
<keyword evidence="2 5" id="KW-0378">Hydrolase</keyword>
<reference evidence="5 6" key="1">
    <citation type="submission" date="2016-01" db="EMBL/GenBank/DDBJ databases">
        <title>Whole genome sequencing of Bhargavaea cecembensis T14.</title>
        <authorList>
            <person name="Hong K.W."/>
        </authorList>
    </citation>
    <scope>NUCLEOTIDE SEQUENCE [LARGE SCALE GENOMIC DNA]</scope>
    <source>
        <strain evidence="5 6">T14</strain>
    </source>
</reference>
<feature type="domain" description="Peptidase M20 dimerisation" evidence="4">
    <location>
        <begin position="208"/>
        <end position="301"/>
    </location>
</feature>
<dbReference type="InterPro" id="IPR036264">
    <property type="entry name" value="Bact_exopeptidase_dim_dom"/>
</dbReference>
<evidence type="ECO:0000259" key="4">
    <source>
        <dbReference type="Pfam" id="PF07687"/>
    </source>
</evidence>
<evidence type="ECO:0000256" key="3">
    <source>
        <dbReference type="PIRSR" id="PIRSR001235-1"/>
    </source>
</evidence>
<keyword evidence="3" id="KW-0862">Zinc</keyword>
<dbReference type="NCBIfam" id="NF006771">
    <property type="entry name" value="PRK09290.1-5"/>
    <property type="match status" value="1"/>
</dbReference>
<dbReference type="GO" id="GO:0016813">
    <property type="term" value="F:hydrolase activity, acting on carbon-nitrogen (but not peptide) bonds, in linear amidines"/>
    <property type="evidence" value="ECO:0007669"/>
    <property type="project" value="InterPro"/>
</dbReference>
<gene>
    <name evidence="5" type="ORF">AV656_13955</name>
</gene>
<protein>
    <submittedName>
        <fullName evidence="5">Zn-dependent hydrolase</fullName>
    </submittedName>
</protein>
<dbReference type="Proteomes" id="UP000076490">
    <property type="component" value="Unassembled WGS sequence"/>
</dbReference>
<feature type="binding site" evidence="3">
    <location>
        <position position="187"/>
    </location>
    <ligand>
        <name>Zn(2+)</name>
        <dbReference type="ChEBI" id="CHEBI:29105"/>
        <label>1</label>
    </ligand>
</feature>
<keyword evidence="3" id="KW-0479">Metal-binding</keyword>
<dbReference type="Gene3D" id="3.40.630.10">
    <property type="entry name" value="Zn peptidases"/>
    <property type="match status" value="1"/>
</dbReference>
<evidence type="ECO:0000256" key="1">
    <source>
        <dbReference type="ARBA" id="ARBA00006153"/>
    </source>
</evidence>
<dbReference type="OrthoDB" id="9808195at2"/>
<dbReference type="PIRSF" id="PIRSF001235">
    <property type="entry name" value="Amidase_carbamoylase"/>
    <property type="match status" value="1"/>
</dbReference>
<dbReference type="InterPro" id="IPR002933">
    <property type="entry name" value="Peptidase_M20"/>
</dbReference>
<comment type="cofactor">
    <cofactor evidence="3">
        <name>Zn(2+)</name>
        <dbReference type="ChEBI" id="CHEBI:29105"/>
    </cofactor>
    <text evidence="3">Binds 2 Zn(2+) ions per subunit.</text>
</comment>
<dbReference type="PANTHER" id="PTHR32494">
    <property type="entry name" value="ALLANTOATE DEIMINASE-RELATED"/>
    <property type="match status" value="1"/>
</dbReference>
<dbReference type="SUPFAM" id="SSF55031">
    <property type="entry name" value="Bacterial exopeptidase dimerisation domain"/>
    <property type="match status" value="1"/>
</dbReference>
<evidence type="ECO:0000313" key="5">
    <source>
        <dbReference type="EMBL" id="KZE36881.1"/>
    </source>
</evidence>
<feature type="binding site" evidence="3">
    <location>
        <position position="91"/>
    </location>
    <ligand>
        <name>Zn(2+)</name>
        <dbReference type="ChEBI" id="CHEBI:29105"/>
        <label>1</label>
    </ligand>
</feature>
<feature type="binding site" evidence="3">
    <location>
        <position position="80"/>
    </location>
    <ligand>
        <name>Zn(2+)</name>
        <dbReference type="ChEBI" id="CHEBI:29105"/>
        <label>1</label>
    </ligand>
</feature>